<dbReference type="GO" id="GO:0007030">
    <property type="term" value="P:Golgi organization"/>
    <property type="evidence" value="ECO:0007669"/>
    <property type="project" value="TreeGrafter"/>
</dbReference>
<sequence>MITRKKGGKGERSVKAGNLNEDSVHSKESWSLKVEITKVIEDAARVGTNLNASLNEEKSYTRNLKYEVAKMIKTGVVLRFNFNCKDLKLVKEISRRELMDMKRYREMKKEFQKPEKSLKETCEEFIMAVTMLIVDPMLSFVTKVTTVKVSLYSAGQNQRVDSVMGKPLMEQAFATPDKVVELVQKVKHRHSASVASGDGEDETLSAESFYTNNSFQTCKVSLKS</sequence>
<dbReference type="AlphaFoldDB" id="A0AAD5JBF9"/>
<gene>
    <name evidence="2" type="ORF">LWI28_013704</name>
</gene>
<dbReference type="Proteomes" id="UP001064489">
    <property type="component" value="Chromosome 6"/>
</dbReference>
<dbReference type="GO" id="GO:0006886">
    <property type="term" value="P:intracellular protein transport"/>
    <property type="evidence" value="ECO:0007669"/>
    <property type="project" value="InterPro"/>
</dbReference>
<dbReference type="GO" id="GO:0017119">
    <property type="term" value="C:Golgi transport complex"/>
    <property type="evidence" value="ECO:0007669"/>
    <property type="project" value="TreeGrafter"/>
</dbReference>
<reference evidence="2" key="1">
    <citation type="journal article" date="2022" name="Plant J.">
        <title>Strategies of tolerance reflected in two North American maple genomes.</title>
        <authorList>
            <person name="McEvoy S.L."/>
            <person name="Sezen U.U."/>
            <person name="Trouern-Trend A."/>
            <person name="McMahon S.M."/>
            <person name="Schaberg P.G."/>
            <person name="Yang J."/>
            <person name="Wegrzyn J.L."/>
            <person name="Swenson N.G."/>
        </authorList>
    </citation>
    <scope>NUCLEOTIDE SEQUENCE</scope>
    <source>
        <strain evidence="2">91603</strain>
    </source>
</reference>
<evidence type="ECO:0000313" key="3">
    <source>
        <dbReference type="Proteomes" id="UP001064489"/>
    </source>
</evidence>
<accession>A0AAD5JBF9</accession>
<keyword evidence="3" id="KW-1185">Reference proteome</keyword>
<proteinExistence type="predicted"/>
<dbReference type="GO" id="GO:0006891">
    <property type="term" value="P:intra-Golgi vesicle-mediated transport"/>
    <property type="evidence" value="ECO:0007669"/>
    <property type="project" value="TreeGrafter"/>
</dbReference>
<protein>
    <submittedName>
        <fullName evidence="2">Uncharacterized protein</fullName>
    </submittedName>
</protein>
<dbReference type="PANTHER" id="PTHR13302">
    <property type="entry name" value="CONSERVED OLIGOMERIC GOLGI COMPLEX COMPONENT 3"/>
    <property type="match status" value="1"/>
</dbReference>
<dbReference type="PANTHER" id="PTHR13302:SF8">
    <property type="entry name" value="CONSERVED OLIGOMERIC GOLGI COMPLEX SUBUNIT 3"/>
    <property type="match status" value="1"/>
</dbReference>
<dbReference type="InterPro" id="IPR007265">
    <property type="entry name" value="COG_su3"/>
</dbReference>
<evidence type="ECO:0000313" key="2">
    <source>
        <dbReference type="EMBL" id="KAI9191800.1"/>
    </source>
</evidence>
<feature type="region of interest" description="Disordered" evidence="1">
    <location>
        <begin position="1"/>
        <end position="20"/>
    </location>
</feature>
<reference evidence="2" key="2">
    <citation type="submission" date="2023-02" db="EMBL/GenBank/DDBJ databases">
        <authorList>
            <person name="Swenson N.G."/>
            <person name="Wegrzyn J.L."/>
            <person name="Mcevoy S.L."/>
        </authorList>
    </citation>
    <scope>NUCLEOTIDE SEQUENCE</scope>
    <source>
        <strain evidence="2">91603</strain>
        <tissue evidence="2">Leaf</tissue>
    </source>
</reference>
<evidence type="ECO:0000256" key="1">
    <source>
        <dbReference type="SAM" id="MobiDB-lite"/>
    </source>
</evidence>
<name>A0AAD5JBF9_ACENE</name>
<comment type="caution">
    <text evidence="2">The sequence shown here is derived from an EMBL/GenBank/DDBJ whole genome shotgun (WGS) entry which is preliminary data.</text>
</comment>
<dbReference type="GO" id="GO:0016020">
    <property type="term" value="C:membrane"/>
    <property type="evidence" value="ECO:0007669"/>
    <property type="project" value="InterPro"/>
</dbReference>
<dbReference type="GO" id="GO:0005801">
    <property type="term" value="C:cis-Golgi network"/>
    <property type="evidence" value="ECO:0007669"/>
    <property type="project" value="InterPro"/>
</dbReference>
<organism evidence="2 3">
    <name type="scientific">Acer negundo</name>
    <name type="common">Box elder</name>
    <dbReference type="NCBI Taxonomy" id="4023"/>
    <lineage>
        <taxon>Eukaryota</taxon>
        <taxon>Viridiplantae</taxon>
        <taxon>Streptophyta</taxon>
        <taxon>Embryophyta</taxon>
        <taxon>Tracheophyta</taxon>
        <taxon>Spermatophyta</taxon>
        <taxon>Magnoliopsida</taxon>
        <taxon>eudicotyledons</taxon>
        <taxon>Gunneridae</taxon>
        <taxon>Pentapetalae</taxon>
        <taxon>rosids</taxon>
        <taxon>malvids</taxon>
        <taxon>Sapindales</taxon>
        <taxon>Sapindaceae</taxon>
        <taxon>Hippocastanoideae</taxon>
        <taxon>Acereae</taxon>
        <taxon>Acer</taxon>
    </lineage>
</organism>
<dbReference type="EMBL" id="JAJSOW010000004">
    <property type="protein sequence ID" value="KAI9191800.1"/>
    <property type="molecule type" value="Genomic_DNA"/>
</dbReference>